<dbReference type="SMART" id="SM00493">
    <property type="entry name" value="TOPRIM"/>
    <property type="match status" value="1"/>
</dbReference>
<accession>A0A0F9U0S2</accession>
<dbReference type="InterPro" id="IPR034151">
    <property type="entry name" value="TOPRIM_DnaG_bac"/>
</dbReference>
<dbReference type="PANTHER" id="PTHR30313">
    <property type="entry name" value="DNA PRIMASE"/>
    <property type="match status" value="1"/>
</dbReference>
<proteinExistence type="predicted"/>
<dbReference type="Gene3D" id="3.40.1360.10">
    <property type="match status" value="1"/>
</dbReference>
<dbReference type="InterPro" id="IPR006171">
    <property type="entry name" value="TOPRIM_dom"/>
</dbReference>
<dbReference type="CDD" id="cd03364">
    <property type="entry name" value="TOPRIM_DnaG_primases"/>
    <property type="match status" value="1"/>
</dbReference>
<sequence length="312" mass="34962">MKLGTYTIDVERALGDLGLEPKVWGSDYVKVACPFGDHANDDMRPGLGVVLETGQWQCFKGCGGGSFEQLASMVLEYTPVEARRWLLVRGGEVEYGIDDCLLNSAEEVIGYEFEAMFRQDYARQSTERTHSYILDRGFTPATLKEWGIRYDERTPSIVLPLFDDTGEHLVGIIRREIPGYPLGNKYLVSPGCKKTRFLYGAWKHPRNTGVVIVVEGPLDVIWMHQLGFTSTVGIMGSSLSKDQEKSLLKLGQTVFVAVDNDDAGRNLDAQIGDKLGHKLNVVKIELPKGRKDVQEMPREELMRIFTKGGNLW</sequence>
<name>A0A0F9U0S2_9ZZZZ</name>
<reference evidence="2" key="1">
    <citation type="journal article" date="2015" name="Nature">
        <title>Complex archaea that bridge the gap between prokaryotes and eukaryotes.</title>
        <authorList>
            <person name="Spang A."/>
            <person name="Saw J.H."/>
            <person name="Jorgensen S.L."/>
            <person name="Zaremba-Niedzwiedzka K."/>
            <person name="Martijn J."/>
            <person name="Lind A.E."/>
            <person name="van Eijk R."/>
            <person name="Schleper C."/>
            <person name="Guy L."/>
            <person name="Ettema T.J."/>
        </authorList>
    </citation>
    <scope>NUCLEOTIDE SEQUENCE</scope>
</reference>
<dbReference type="AlphaFoldDB" id="A0A0F9U0S2"/>
<dbReference type="PANTHER" id="PTHR30313:SF2">
    <property type="entry name" value="DNA PRIMASE"/>
    <property type="match status" value="1"/>
</dbReference>
<dbReference type="GO" id="GO:0006269">
    <property type="term" value="P:DNA replication, synthesis of primer"/>
    <property type="evidence" value="ECO:0007669"/>
    <property type="project" value="TreeGrafter"/>
</dbReference>
<comment type="caution">
    <text evidence="2">The sequence shown here is derived from an EMBL/GenBank/DDBJ whole genome shotgun (WGS) entry which is preliminary data.</text>
</comment>
<feature type="domain" description="Toprim" evidence="1">
    <location>
        <begin position="209"/>
        <end position="287"/>
    </location>
</feature>
<dbReference type="Pfam" id="PF13155">
    <property type="entry name" value="Toprim_2"/>
    <property type="match status" value="1"/>
</dbReference>
<dbReference type="GO" id="GO:0005737">
    <property type="term" value="C:cytoplasm"/>
    <property type="evidence" value="ECO:0007669"/>
    <property type="project" value="TreeGrafter"/>
</dbReference>
<dbReference type="EMBL" id="LAZR01000143">
    <property type="protein sequence ID" value="KKN86805.1"/>
    <property type="molecule type" value="Genomic_DNA"/>
</dbReference>
<dbReference type="PROSITE" id="PS50880">
    <property type="entry name" value="TOPRIM"/>
    <property type="match status" value="1"/>
</dbReference>
<protein>
    <recommendedName>
        <fullName evidence="1">Toprim domain-containing protein</fullName>
    </recommendedName>
</protein>
<evidence type="ECO:0000313" key="2">
    <source>
        <dbReference type="EMBL" id="KKN86805.1"/>
    </source>
</evidence>
<organism evidence="2">
    <name type="scientific">marine sediment metagenome</name>
    <dbReference type="NCBI Taxonomy" id="412755"/>
    <lineage>
        <taxon>unclassified sequences</taxon>
        <taxon>metagenomes</taxon>
        <taxon>ecological metagenomes</taxon>
    </lineage>
</organism>
<dbReference type="InterPro" id="IPR050219">
    <property type="entry name" value="DnaG_primase"/>
</dbReference>
<dbReference type="SUPFAM" id="SSF56731">
    <property type="entry name" value="DNA primase core"/>
    <property type="match status" value="1"/>
</dbReference>
<evidence type="ECO:0000259" key="1">
    <source>
        <dbReference type="PROSITE" id="PS50880"/>
    </source>
</evidence>
<gene>
    <name evidence="2" type="ORF">LCGC14_0263640</name>
</gene>